<feature type="compositionally biased region" description="Polar residues" evidence="1">
    <location>
        <begin position="193"/>
        <end position="213"/>
    </location>
</feature>
<accession>A0A1Y2HII2</accession>
<organism evidence="2 3">
    <name type="scientific">Catenaria anguillulae PL171</name>
    <dbReference type="NCBI Taxonomy" id="765915"/>
    <lineage>
        <taxon>Eukaryota</taxon>
        <taxon>Fungi</taxon>
        <taxon>Fungi incertae sedis</taxon>
        <taxon>Blastocladiomycota</taxon>
        <taxon>Blastocladiomycetes</taxon>
        <taxon>Blastocladiales</taxon>
        <taxon>Catenariaceae</taxon>
        <taxon>Catenaria</taxon>
    </lineage>
</organism>
<comment type="caution">
    <text evidence="2">The sequence shown here is derived from an EMBL/GenBank/DDBJ whole genome shotgun (WGS) entry which is preliminary data.</text>
</comment>
<feature type="compositionally biased region" description="Low complexity" evidence="1">
    <location>
        <begin position="223"/>
        <end position="240"/>
    </location>
</feature>
<dbReference type="EMBL" id="MCFL01000035">
    <property type="protein sequence ID" value="ORZ33503.1"/>
    <property type="molecule type" value="Genomic_DNA"/>
</dbReference>
<keyword evidence="3" id="KW-1185">Reference proteome</keyword>
<dbReference type="Proteomes" id="UP000193411">
    <property type="component" value="Unassembled WGS sequence"/>
</dbReference>
<reference evidence="2 3" key="1">
    <citation type="submission" date="2016-07" db="EMBL/GenBank/DDBJ databases">
        <title>Pervasive Adenine N6-methylation of Active Genes in Fungi.</title>
        <authorList>
            <consortium name="DOE Joint Genome Institute"/>
            <person name="Mondo S.J."/>
            <person name="Dannebaum R.O."/>
            <person name="Kuo R.C."/>
            <person name="Labutti K."/>
            <person name="Haridas S."/>
            <person name="Kuo A."/>
            <person name="Salamov A."/>
            <person name="Ahrendt S.R."/>
            <person name="Lipzen A."/>
            <person name="Sullivan W."/>
            <person name="Andreopoulos W.B."/>
            <person name="Clum A."/>
            <person name="Lindquist E."/>
            <person name="Daum C."/>
            <person name="Ramamoorthy G.K."/>
            <person name="Gryganskyi A."/>
            <person name="Culley D."/>
            <person name="Magnuson J.K."/>
            <person name="James T.Y."/>
            <person name="O'Malley M.A."/>
            <person name="Stajich J.E."/>
            <person name="Spatafora J.W."/>
            <person name="Visel A."/>
            <person name="Grigoriev I.V."/>
        </authorList>
    </citation>
    <scope>NUCLEOTIDE SEQUENCE [LARGE SCALE GENOMIC DNA]</scope>
    <source>
        <strain evidence="2 3">PL171</strain>
    </source>
</reference>
<name>A0A1Y2HII2_9FUNG</name>
<sequence length="368" mass="39953">MTQYRPQVQPTKRSVFDHFAQIYDIATKLDSVKTKLLDMGENKQLVSTIMDAAFDKMVKDLPHLDELDFDQDQGLALTGESTMPIALLAHGTLARIRSGAMVMDKFNKVDSFFHLMAVFVLSVWRMNGTPIASTASAISRSTVREVLHQLSATEVVPPPKSHHQVGRTASDQAGGAVLNGQYNGYPRVLKSMDPTSASSSGVQPQNVTSTQAPTPVPTALTGQVAAPSPSPSIQPASVPPTQHTNQASVATGSNTANAAPTQAAASMSDLSWEDRSQRLITKLGLTTFNYLTYENRTYFYITTLAKYFAPTIKGPAAAANKHARMYGVTRDKNGNNKPQDGVSSWIMTLEAFKDYVLAHFSEPARISF</sequence>
<evidence type="ECO:0000256" key="1">
    <source>
        <dbReference type="SAM" id="MobiDB-lite"/>
    </source>
</evidence>
<dbReference type="AlphaFoldDB" id="A0A1Y2HII2"/>
<feature type="compositionally biased region" description="Polar residues" evidence="1">
    <location>
        <begin position="241"/>
        <end position="253"/>
    </location>
</feature>
<evidence type="ECO:0000313" key="2">
    <source>
        <dbReference type="EMBL" id="ORZ33503.1"/>
    </source>
</evidence>
<gene>
    <name evidence="2" type="ORF">BCR44DRAFT_96687</name>
</gene>
<proteinExistence type="predicted"/>
<evidence type="ECO:0000313" key="3">
    <source>
        <dbReference type="Proteomes" id="UP000193411"/>
    </source>
</evidence>
<protein>
    <submittedName>
        <fullName evidence="2">Uncharacterized protein</fullName>
    </submittedName>
</protein>
<feature type="region of interest" description="Disordered" evidence="1">
    <location>
        <begin position="155"/>
        <end position="262"/>
    </location>
</feature>